<protein>
    <recommendedName>
        <fullName evidence="6">Reticulon-like protein</fullName>
    </recommendedName>
</protein>
<name>A0AAV0ELU0_9ASTE</name>
<comment type="caution">
    <text evidence="6">Lacks conserved residue(s) required for the propagation of feature annotation.</text>
</comment>
<feature type="transmembrane region" description="Helical" evidence="6">
    <location>
        <begin position="144"/>
        <end position="168"/>
    </location>
</feature>
<evidence type="ECO:0000256" key="4">
    <source>
        <dbReference type="ARBA" id="ARBA00022989"/>
    </source>
</evidence>
<keyword evidence="9" id="KW-1185">Reference proteome</keyword>
<keyword evidence="3 6" id="KW-0256">Endoplasmic reticulum</keyword>
<accession>A0AAV0ELU0</accession>
<dbReference type="GO" id="GO:0009617">
    <property type="term" value="P:response to bacterium"/>
    <property type="evidence" value="ECO:0007669"/>
    <property type="project" value="InterPro"/>
</dbReference>
<evidence type="ECO:0000259" key="7">
    <source>
        <dbReference type="PROSITE" id="PS50845"/>
    </source>
</evidence>
<dbReference type="InterPro" id="IPR045064">
    <property type="entry name" value="Reticulon-like"/>
</dbReference>
<dbReference type="GO" id="GO:0005789">
    <property type="term" value="C:endoplasmic reticulum membrane"/>
    <property type="evidence" value="ECO:0007669"/>
    <property type="project" value="UniProtKB-SubCell"/>
</dbReference>
<dbReference type="Proteomes" id="UP001152523">
    <property type="component" value="Unassembled WGS sequence"/>
</dbReference>
<organism evidence="8 9">
    <name type="scientific">Cuscuta epithymum</name>
    <dbReference type="NCBI Taxonomy" id="186058"/>
    <lineage>
        <taxon>Eukaryota</taxon>
        <taxon>Viridiplantae</taxon>
        <taxon>Streptophyta</taxon>
        <taxon>Embryophyta</taxon>
        <taxon>Tracheophyta</taxon>
        <taxon>Spermatophyta</taxon>
        <taxon>Magnoliopsida</taxon>
        <taxon>eudicotyledons</taxon>
        <taxon>Gunneridae</taxon>
        <taxon>Pentapetalae</taxon>
        <taxon>asterids</taxon>
        <taxon>lamiids</taxon>
        <taxon>Solanales</taxon>
        <taxon>Convolvulaceae</taxon>
        <taxon>Cuscuteae</taxon>
        <taxon>Cuscuta</taxon>
        <taxon>Cuscuta subgen. Cuscuta</taxon>
    </lineage>
</organism>
<evidence type="ECO:0000313" key="8">
    <source>
        <dbReference type="EMBL" id="CAH9124824.1"/>
    </source>
</evidence>
<evidence type="ECO:0000256" key="6">
    <source>
        <dbReference type="RuleBase" id="RU363132"/>
    </source>
</evidence>
<dbReference type="Pfam" id="PF02453">
    <property type="entry name" value="Reticulon"/>
    <property type="match status" value="1"/>
</dbReference>
<feature type="domain" description="Reticulon" evidence="7">
    <location>
        <begin position="32"/>
        <end position="221"/>
    </location>
</feature>
<sequence>MADGDQKLESKKSRHLFGRQQSIHKVLGGGKLGDAVLWRNKRASARILAGATLTWLLLQRFEFRVLEVASHALILTLAIFFSWSNGNPLLNKSPQPIPKVHIPEKTVLQITSHISFAFNKCFLLLHQISLGRDSTMFLKVISGLWIFAILGGSCDFLTLIYICVIILLTVPVVYEKYEEEVDAFAEKGKMEIKKYYAWLHANVLSKIPRGHVKETKLIKNN</sequence>
<evidence type="ECO:0000256" key="5">
    <source>
        <dbReference type="ARBA" id="ARBA00023136"/>
    </source>
</evidence>
<gene>
    <name evidence="8" type="ORF">CEPIT_LOCUS26273</name>
</gene>
<keyword evidence="5 6" id="KW-0472">Membrane</keyword>
<evidence type="ECO:0000256" key="3">
    <source>
        <dbReference type="ARBA" id="ARBA00022824"/>
    </source>
</evidence>
<reference evidence="8" key="1">
    <citation type="submission" date="2022-07" db="EMBL/GenBank/DDBJ databases">
        <authorList>
            <person name="Macas J."/>
            <person name="Novak P."/>
            <person name="Neumann P."/>
        </authorList>
    </citation>
    <scope>NUCLEOTIDE SEQUENCE</scope>
</reference>
<keyword evidence="2 6" id="KW-0812">Transmembrane</keyword>
<dbReference type="AlphaFoldDB" id="A0AAV0ELU0"/>
<dbReference type="EMBL" id="CAMAPF010000935">
    <property type="protein sequence ID" value="CAH9124824.1"/>
    <property type="molecule type" value="Genomic_DNA"/>
</dbReference>
<dbReference type="PANTHER" id="PTHR10994:SF190">
    <property type="entry name" value="RETICULON-LIKE PROTEIN"/>
    <property type="match status" value="1"/>
</dbReference>
<evidence type="ECO:0000256" key="1">
    <source>
        <dbReference type="ARBA" id="ARBA00004477"/>
    </source>
</evidence>
<comment type="subcellular location">
    <subcellularLocation>
        <location evidence="1 6">Endoplasmic reticulum membrane</location>
        <topology evidence="1 6">Multi-pass membrane protein</topology>
    </subcellularLocation>
</comment>
<keyword evidence="4 6" id="KW-1133">Transmembrane helix</keyword>
<dbReference type="PROSITE" id="PS50845">
    <property type="entry name" value="RETICULON"/>
    <property type="match status" value="1"/>
</dbReference>
<evidence type="ECO:0000313" key="9">
    <source>
        <dbReference type="Proteomes" id="UP001152523"/>
    </source>
</evidence>
<evidence type="ECO:0000256" key="2">
    <source>
        <dbReference type="ARBA" id="ARBA00022692"/>
    </source>
</evidence>
<dbReference type="PANTHER" id="PTHR10994">
    <property type="entry name" value="RETICULON"/>
    <property type="match status" value="1"/>
</dbReference>
<dbReference type="InterPro" id="IPR003388">
    <property type="entry name" value="Reticulon"/>
</dbReference>
<comment type="caution">
    <text evidence="8">The sequence shown here is derived from an EMBL/GenBank/DDBJ whole genome shotgun (WGS) entry which is preliminary data.</text>
</comment>
<proteinExistence type="predicted"/>